<gene>
    <name evidence="4" type="ORF">FCL54_12585</name>
</gene>
<dbReference type="PROSITE" id="PS50977">
    <property type="entry name" value="HTH_TETR_2"/>
    <property type="match status" value="1"/>
</dbReference>
<proteinExistence type="predicted"/>
<feature type="DNA-binding region" description="H-T-H motif" evidence="2">
    <location>
        <begin position="36"/>
        <end position="55"/>
    </location>
</feature>
<feature type="domain" description="HTH tetR-type" evidence="3">
    <location>
        <begin position="13"/>
        <end position="73"/>
    </location>
</feature>
<dbReference type="OrthoDB" id="9810250at2"/>
<organism evidence="4 5">
    <name type="scientific">Exobacillus caeni</name>
    <dbReference type="NCBI Taxonomy" id="2574798"/>
    <lineage>
        <taxon>Bacteria</taxon>
        <taxon>Bacillati</taxon>
        <taxon>Bacillota</taxon>
        <taxon>Bacilli</taxon>
        <taxon>Bacillales</taxon>
        <taxon>Guptibacillaceae</taxon>
        <taxon>Exobacillus</taxon>
    </lineage>
</organism>
<dbReference type="RefSeq" id="WP_138126963.1">
    <property type="nucleotide sequence ID" value="NZ_SWLG01000008.1"/>
</dbReference>
<evidence type="ECO:0000313" key="4">
    <source>
        <dbReference type="EMBL" id="TLS36789.1"/>
    </source>
</evidence>
<dbReference type="Proteomes" id="UP000308230">
    <property type="component" value="Unassembled WGS sequence"/>
</dbReference>
<dbReference type="InterPro" id="IPR001647">
    <property type="entry name" value="HTH_TetR"/>
</dbReference>
<evidence type="ECO:0000256" key="1">
    <source>
        <dbReference type="ARBA" id="ARBA00023125"/>
    </source>
</evidence>
<dbReference type="PANTHER" id="PTHR43479">
    <property type="entry name" value="ACREF/ENVCD OPERON REPRESSOR-RELATED"/>
    <property type="match status" value="1"/>
</dbReference>
<evidence type="ECO:0000259" key="3">
    <source>
        <dbReference type="PROSITE" id="PS50977"/>
    </source>
</evidence>
<keyword evidence="1 2" id="KW-0238">DNA-binding</keyword>
<dbReference type="AlphaFoldDB" id="A0A5R9F2R8"/>
<keyword evidence="5" id="KW-1185">Reference proteome</keyword>
<dbReference type="Pfam" id="PF00440">
    <property type="entry name" value="TetR_N"/>
    <property type="match status" value="1"/>
</dbReference>
<dbReference type="SUPFAM" id="SSF46689">
    <property type="entry name" value="Homeodomain-like"/>
    <property type="match status" value="1"/>
</dbReference>
<dbReference type="GO" id="GO:0003677">
    <property type="term" value="F:DNA binding"/>
    <property type="evidence" value="ECO:0007669"/>
    <property type="project" value="UniProtKB-UniRule"/>
</dbReference>
<dbReference type="InterPro" id="IPR009057">
    <property type="entry name" value="Homeodomain-like_sf"/>
</dbReference>
<reference evidence="4 5" key="1">
    <citation type="submission" date="2019-04" db="EMBL/GenBank/DDBJ databases">
        <title>Bacillus caeni sp. nov., a bacterium isolated from mangrove sediment.</title>
        <authorList>
            <person name="Huang H."/>
            <person name="Mo K."/>
            <person name="Hu Y."/>
        </authorList>
    </citation>
    <scope>NUCLEOTIDE SEQUENCE [LARGE SCALE GENOMIC DNA]</scope>
    <source>
        <strain evidence="4 5">HB172195</strain>
    </source>
</reference>
<dbReference type="Pfam" id="PF14278">
    <property type="entry name" value="TetR_C_8"/>
    <property type="match status" value="1"/>
</dbReference>
<dbReference type="InterPro" id="IPR050624">
    <property type="entry name" value="HTH-type_Tx_Regulator"/>
</dbReference>
<sequence>METKISLVSKQSIRTKAHLKKAFISLINEKGYSHVTVKDIVNRAMYNRTTFYLHYLDKNHLTEELQEEMFNAIKRTSMDRYRRGENIPITNMGPESFELFHFIYKTQDFFNLYLKKDTIPGLHQDLPKAIYEILEEHFIFTADNSDTINSSEHKLYMAYGTAGLITEWIRKRYITSPNEMSLQLINILKTFADGFTIVTK</sequence>
<protein>
    <submittedName>
        <fullName evidence="4">TetR/AcrR family transcriptional regulator</fullName>
    </submittedName>
</protein>
<dbReference type="InterPro" id="IPR039532">
    <property type="entry name" value="TetR_C_Firmicutes"/>
</dbReference>
<name>A0A5R9F2R8_9BACL</name>
<evidence type="ECO:0000313" key="5">
    <source>
        <dbReference type="Proteomes" id="UP000308230"/>
    </source>
</evidence>
<comment type="caution">
    <text evidence="4">The sequence shown here is derived from an EMBL/GenBank/DDBJ whole genome shotgun (WGS) entry which is preliminary data.</text>
</comment>
<dbReference type="Gene3D" id="1.10.357.10">
    <property type="entry name" value="Tetracycline Repressor, domain 2"/>
    <property type="match status" value="1"/>
</dbReference>
<evidence type="ECO:0000256" key="2">
    <source>
        <dbReference type="PROSITE-ProRule" id="PRU00335"/>
    </source>
</evidence>
<accession>A0A5R9F2R8</accession>
<dbReference type="EMBL" id="SWLG01000008">
    <property type="protein sequence ID" value="TLS36789.1"/>
    <property type="molecule type" value="Genomic_DNA"/>
</dbReference>
<dbReference type="PANTHER" id="PTHR43479:SF7">
    <property type="entry name" value="TETR-FAMILY TRANSCRIPTIONAL REGULATOR"/>
    <property type="match status" value="1"/>
</dbReference>